<dbReference type="RefSeq" id="WP_116177567.1">
    <property type="nucleotide sequence ID" value="NZ_CP144375.1"/>
</dbReference>
<evidence type="ECO:0000313" key="3">
    <source>
        <dbReference type="Proteomes" id="UP000256269"/>
    </source>
</evidence>
<reference evidence="2 3" key="1">
    <citation type="submission" date="2018-08" db="EMBL/GenBank/DDBJ databases">
        <title>Genomic Encyclopedia of Archaeal and Bacterial Type Strains, Phase II (KMG-II): from individual species to whole genera.</title>
        <authorList>
            <person name="Goeker M."/>
        </authorList>
    </citation>
    <scope>NUCLEOTIDE SEQUENCE [LARGE SCALE GENOMIC DNA]</scope>
    <source>
        <strain evidence="2 3">DSM 45791</strain>
    </source>
</reference>
<comment type="caution">
    <text evidence="2">The sequence shown here is derived from an EMBL/GenBank/DDBJ whole genome shotgun (WGS) entry which is preliminary data.</text>
</comment>
<dbReference type="InterPro" id="IPR032710">
    <property type="entry name" value="NTF2-like_dom_sf"/>
</dbReference>
<name>A0A3E0HD45_9PSEU</name>
<organism evidence="2 3">
    <name type="scientific">Kutzneria buriramensis</name>
    <dbReference type="NCBI Taxonomy" id="1045776"/>
    <lineage>
        <taxon>Bacteria</taxon>
        <taxon>Bacillati</taxon>
        <taxon>Actinomycetota</taxon>
        <taxon>Actinomycetes</taxon>
        <taxon>Pseudonocardiales</taxon>
        <taxon>Pseudonocardiaceae</taxon>
        <taxon>Kutzneria</taxon>
    </lineage>
</organism>
<gene>
    <name evidence="2" type="ORF">BCF44_110266</name>
</gene>
<keyword evidence="3" id="KW-1185">Reference proteome</keyword>
<dbReference type="SUPFAM" id="SSF54427">
    <property type="entry name" value="NTF2-like"/>
    <property type="match status" value="1"/>
</dbReference>
<dbReference type="AlphaFoldDB" id="A0A3E0HD45"/>
<dbReference type="OrthoDB" id="9808719at2"/>
<evidence type="ECO:0000259" key="1">
    <source>
        <dbReference type="Pfam" id="PF12680"/>
    </source>
</evidence>
<evidence type="ECO:0000313" key="2">
    <source>
        <dbReference type="EMBL" id="REH42767.1"/>
    </source>
</evidence>
<sequence>MADANAVVRRYVEIWNQPDGALRAKAAAELLTEDCRFVDPIADVAGPDGLAAVIGGVHQQFPGHRIQPLGDVDTHHDVLRFSWELVPDGGGESVVIGTDVLSLTADGLVGTISGFFDKVPAAA</sequence>
<dbReference type="EMBL" id="QUNO01000010">
    <property type="protein sequence ID" value="REH42767.1"/>
    <property type="molecule type" value="Genomic_DNA"/>
</dbReference>
<protein>
    <submittedName>
        <fullName evidence="2">SnoaL-like protein</fullName>
    </submittedName>
</protein>
<dbReference type="Gene3D" id="3.10.450.50">
    <property type="match status" value="1"/>
</dbReference>
<accession>A0A3E0HD45</accession>
<dbReference type="Pfam" id="PF12680">
    <property type="entry name" value="SnoaL_2"/>
    <property type="match status" value="1"/>
</dbReference>
<feature type="domain" description="SnoaL-like" evidence="1">
    <location>
        <begin position="8"/>
        <end position="108"/>
    </location>
</feature>
<dbReference type="Proteomes" id="UP000256269">
    <property type="component" value="Unassembled WGS sequence"/>
</dbReference>
<proteinExistence type="predicted"/>
<dbReference type="InterPro" id="IPR037401">
    <property type="entry name" value="SnoaL-like"/>
</dbReference>